<dbReference type="InterPro" id="IPR005822">
    <property type="entry name" value="Ribosomal_uL13"/>
</dbReference>
<name>A0A381R3J9_9ZZZZ</name>
<dbReference type="Pfam" id="PF00572">
    <property type="entry name" value="Ribosomal_L13"/>
    <property type="match status" value="1"/>
</dbReference>
<keyword evidence="2" id="KW-0689">Ribosomal protein</keyword>
<dbReference type="EMBL" id="UINC01001583">
    <property type="protein sequence ID" value="SUZ84173.1"/>
    <property type="molecule type" value="Genomic_DNA"/>
</dbReference>
<evidence type="ECO:0000256" key="2">
    <source>
        <dbReference type="ARBA" id="ARBA00022980"/>
    </source>
</evidence>
<dbReference type="Gene3D" id="3.90.1180.10">
    <property type="entry name" value="Ribosomal protein L13"/>
    <property type="match status" value="1"/>
</dbReference>
<dbReference type="GO" id="GO:0006412">
    <property type="term" value="P:translation"/>
    <property type="evidence" value="ECO:0007669"/>
    <property type="project" value="InterPro"/>
</dbReference>
<sequence length="179" mass="19954">MPSGRTALVALGHLFTERPPERRFRRGNSVSTYTPRASEIERVWHVVDAEGLILGRMATEVASILRGKHKATFTPHMDTGDHVVIVNSDKVVLTGAKATDKMVYDHSGYPGGLSSRAYGDVLSNRSDEAVRRTIRGMLPKNRLGRQMINKLKVYRGPEHPHEAQQPQPLVIEHARARTS</sequence>
<accession>A0A381R3J9</accession>
<dbReference type="InterPro" id="IPR023563">
    <property type="entry name" value="Ribosomal_uL13_CS"/>
</dbReference>
<organism evidence="4">
    <name type="scientific">marine metagenome</name>
    <dbReference type="NCBI Taxonomy" id="408172"/>
    <lineage>
        <taxon>unclassified sequences</taxon>
        <taxon>metagenomes</taxon>
        <taxon>ecological metagenomes</taxon>
    </lineage>
</organism>
<dbReference type="GO" id="GO:0003729">
    <property type="term" value="F:mRNA binding"/>
    <property type="evidence" value="ECO:0007669"/>
    <property type="project" value="UniProtKB-ARBA"/>
</dbReference>
<evidence type="ECO:0000256" key="1">
    <source>
        <dbReference type="ARBA" id="ARBA00006227"/>
    </source>
</evidence>
<keyword evidence="3" id="KW-0687">Ribonucleoprotein</keyword>
<dbReference type="PANTHER" id="PTHR11545:SF2">
    <property type="entry name" value="LARGE RIBOSOMAL SUBUNIT PROTEIN UL13M"/>
    <property type="match status" value="1"/>
</dbReference>
<dbReference type="PANTHER" id="PTHR11545">
    <property type="entry name" value="RIBOSOMAL PROTEIN L13"/>
    <property type="match status" value="1"/>
</dbReference>
<dbReference type="GO" id="GO:0017148">
    <property type="term" value="P:negative regulation of translation"/>
    <property type="evidence" value="ECO:0007669"/>
    <property type="project" value="TreeGrafter"/>
</dbReference>
<dbReference type="InterPro" id="IPR005823">
    <property type="entry name" value="Ribosomal_uL13_bac-type"/>
</dbReference>
<evidence type="ECO:0000256" key="3">
    <source>
        <dbReference type="ARBA" id="ARBA00023274"/>
    </source>
</evidence>
<dbReference type="GO" id="GO:0022625">
    <property type="term" value="C:cytosolic large ribosomal subunit"/>
    <property type="evidence" value="ECO:0007669"/>
    <property type="project" value="TreeGrafter"/>
</dbReference>
<dbReference type="AlphaFoldDB" id="A0A381R3J9"/>
<dbReference type="NCBIfam" id="TIGR01066">
    <property type="entry name" value="rplM_bact"/>
    <property type="match status" value="1"/>
</dbReference>
<evidence type="ECO:0000313" key="4">
    <source>
        <dbReference type="EMBL" id="SUZ84173.1"/>
    </source>
</evidence>
<proteinExistence type="inferred from homology"/>
<gene>
    <name evidence="4" type="ORF">METZ01_LOCUS37027</name>
</gene>
<dbReference type="SUPFAM" id="SSF52161">
    <property type="entry name" value="Ribosomal protein L13"/>
    <property type="match status" value="1"/>
</dbReference>
<dbReference type="GO" id="GO:0003735">
    <property type="term" value="F:structural constituent of ribosome"/>
    <property type="evidence" value="ECO:0007669"/>
    <property type="project" value="InterPro"/>
</dbReference>
<dbReference type="InterPro" id="IPR036899">
    <property type="entry name" value="Ribosomal_uL13_sf"/>
</dbReference>
<dbReference type="HAMAP" id="MF_01366">
    <property type="entry name" value="Ribosomal_uL13"/>
    <property type="match status" value="1"/>
</dbReference>
<reference evidence="4" key="1">
    <citation type="submission" date="2018-05" db="EMBL/GenBank/DDBJ databases">
        <authorList>
            <person name="Lanie J.A."/>
            <person name="Ng W.-L."/>
            <person name="Kazmierczak K.M."/>
            <person name="Andrzejewski T.M."/>
            <person name="Davidsen T.M."/>
            <person name="Wayne K.J."/>
            <person name="Tettelin H."/>
            <person name="Glass J.I."/>
            <person name="Rusch D."/>
            <person name="Podicherti R."/>
            <person name="Tsui H.-C.T."/>
            <person name="Winkler M.E."/>
        </authorList>
    </citation>
    <scope>NUCLEOTIDE SEQUENCE</scope>
</reference>
<protein>
    <recommendedName>
        <fullName evidence="5">50S ribosomal protein L13</fullName>
    </recommendedName>
</protein>
<dbReference type="PROSITE" id="PS00783">
    <property type="entry name" value="RIBOSOMAL_L13"/>
    <property type="match status" value="1"/>
</dbReference>
<evidence type="ECO:0008006" key="5">
    <source>
        <dbReference type="Google" id="ProtNLM"/>
    </source>
</evidence>
<comment type="similarity">
    <text evidence="1">Belongs to the universal ribosomal protein uL13 family.</text>
</comment>
<dbReference type="FunFam" id="3.90.1180.10:FF:000001">
    <property type="entry name" value="50S ribosomal protein L13"/>
    <property type="match status" value="1"/>
</dbReference>
<dbReference type="CDD" id="cd00392">
    <property type="entry name" value="Ribosomal_L13"/>
    <property type="match status" value="1"/>
</dbReference>